<evidence type="ECO:0008006" key="3">
    <source>
        <dbReference type="Google" id="ProtNLM"/>
    </source>
</evidence>
<comment type="caution">
    <text evidence="1">The sequence shown here is derived from an EMBL/GenBank/DDBJ whole genome shotgun (WGS) entry which is preliminary data.</text>
</comment>
<evidence type="ECO:0000313" key="1">
    <source>
        <dbReference type="EMBL" id="PZV36447.1"/>
    </source>
</evidence>
<sequence length="353" mass="38362">MSHTTFEALRDDLEALQAPAGEARNLRWLSPPLAVARSATGDYELFIRGDELMATSPLVRRHLQHGEWQPQDGGASFPASRIVLPSAPHFASVAALISVELLRAGLGSGVDPQVAFADVEPIIEMAIRRGALPENVIIGLIGELIVLRQCLLSLGVQSHLRGAILEAWQGWQSGRDFSFGSNSVEVKTTQSEGSIHEFSGLKQLEEARLPGGAQEQLHLLSIGLIPSTAMGESLPHIVDQVLGMLGDDANQGPLQSAFLARVETYGASNGLGYRHATMSDWSAYATRYTPTFPPRLYRVADPAMRLLRREQVATTFVSPDSLTFSVHFPDRVSAFNPAPSWQSELSQMLMALC</sequence>
<protein>
    <recommendedName>
        <fullName evidence="3">PD-(D/E)XK motif protein</fullName>
    </recommendedName>
</protein>
<dbReference type="Pfam" id="PF14390">
    <property type="entry name" value="DUF4420"/>
    <property type="match status" value="1"/>
</dbReference>
<accession>A0A2W7C0K5</accession>
<organism evidence="1 2">
    <name type="scientific">Mesorhizobium kowhaii</name>
    <dbReference type="NCBI Taxonomy" id="1300272"/>
    <lineage>
        <taxon>Bacteria</taxon>
        <taxon>Pseudomonadati</taxon>
        <taxon>Pseudomonadota</taxon>
        <taxon>Alphaproteobacteria</taxon>
        <taxon>Hyphomicrobiales</taxon>
        <taxon>Phyllobacteriaceae</taxon>
        <taxon>Mesorhizobium</taxon>
    </lineage>
</organism>
<reference evidence="2" key="1">
    <citation type="submission" date="2017-03" db="EMBL/GenBank/DDBJ databases">
        <authorList>
            <person name="Safronova V.I."/>
            <person name="Sazanova A.L."/>
            <person name="Chirak E.R."/>
        </authorList>
    </citation>
    <scope>NUCLEOTIDE SEQUENCE [LARGE SCALE GENOMIC DNA]</scope>
    <source>
        <strain evidence="2">Ach-343</strain>
    </source>
</reference>
<dbReference type="RefSeq" id="WP_111546248.1">
    <property type="nucleotide sequence ID" value="NZ_MZXV01000050.1"/>
</dbReference>
<dbReference type="InterPro" id="IPR025534">
    <property type="entry name" value="DUF4420"/>
</dbReference>
<evidence type="ECO:0000313" key="2">
    <source>
        <dbReference type="Proteomes" id="UP000248616"/>
    </source>
</evidence>
<dbReference type="EMBL" id="MZXV01000050">
    <property type="protein sequence ID" value="PZV36447.1"/>
    <property type="molecule type" value="Genomic_DNA"/>
</dbReference>
<proteinExistence type="predicted"/>
<dbReference type="AlphaFoldDB" id="A0A2W7C0K5"/>
<dbReference type="OrthoDB" id="7871105at2"/>
<gene>
    <name evidence="1" type="ORF">B5V02_21960</name>
</gene>
<name>A0A2W7C0K5_9HYPH</name>
<dbReference type="Proteomes" id="UP000248616">
    <property type="component" value="Unassembled WGS sequence"/>
</dbReference>
<keyword evidence="2" id="KW-1185">Reference proteome</keyword>